<dbReference type="InterPro" id="IPR052048">
    <property type="entry name" value="ST_Response_Regulator"/>
</dbReference>
<dbReference type="GO" id="GO:0000160">
    <property type="term" value="P:phosphorelay signal transduction system"/>
    <property type="evidence" value="ECO:0007669"/>
    <property type="project" value="InterPro"/>
</dbReference>
<dbReference type="InterPro" id="IPR028976">
    <property type="entry name" value="CheC-like_sf"/>
</dbReference>
<dbReference type="InterPro" id="IPR001789">
    <property type="entry name" value="Sig_transdc_resp-reg_receiver"/>
</dbReference>
<sequence length="283" mass="30850">MKKIRVLIVDDSPFSQRLIKDALKESKYEVCGCAGTGRDGIHQYRELQPDLVTMDLTLPDMDGLECCRELLTIDPASKIIVVSAMKDEAIINRGTAIGVKAFFQKPVKSEDLLAGLERIITQQGNAADQQHFLKYFIAAFTKNIIDMTGMEVLSVDHSMNQALVSHGLGVIIGITGSQQGRIMLDVSMDVAQQFTKKLLGNAVVTDEDVFNSISEFTNIIAGHSISEINNVLKAKEFEIRLTPPSIIIGESIAIINPKMTSNTVTARTAIGSLHMNVGFVGGK</sequence>
<dbReference type="Gene3D" id="3.40.1550.10">
    <property type="entry name" value="CheC-like"/>
    <property type="match status" value="1"/>
</dbReference>
<evidence type="ECO:0000313" key="4">
    <source>
        <dbReference type="EMBL" id="SFL50455.1"/>
    </source>
</evidence>
<keyword evidence="5" id="KW-1185">Reference proteome</keyword>
<dbReference type="Gene3D" id="3.40.50.2300">
    <property type="match status" value="1"/>
</dbReference>
<dbReference type="Pfam" id="PF13690">
    <property type="entry name" value="CheX"/>
    <property type="match status" value="1"/>
</dbReference>
<feature type="modified residue" description="4-aspartylphosphate" evidence="2">
    <location>
        <position position="55"/>
    </location>
</feature>
<feature type="domain" description="Response regulatory" evidence="3">
    <location>
        <begin position="5"/>
        <end position="120"/>
    </location>
</feature>
<proteinExistence type="predicted"/>
<dbReference type="PANTHER" id="PTHR43228">
    <property type="entry name" value="TWO-COMPONENT RESPONSE REGULATOR"/>
    <property type="match status" value="1"/>
</dbReference>
<protein>
    <submittedName>
        <fullName evidence="4">Chemotaxis phosphatase CheX</fullName>
    </submittedName>
</protein>
<dbReference type="CDD" id="cd17906">
    <property type="entry name" value="CheX"/>
    <property type="match status" value="1"/>
</dbReference>
<organism evidence="4 5">
    <name type="scientific">Pelosinus propionicus DSM 13327</name>
    <dbReference type="NCBI Taxonomy" id="1123291"/>
    <lineage>
        <taxon>Bacteria</taxon>
        <taxon>Bacillati</taxon>
        <taxon>Bacillota</taxon>
        <taxon>Negativicutes</taxon>
        <taxon>Selenomonadales</taxon>
        <taxon>Sporomusaceae</taxon>
        <taxon>Pelosinus</taxon>
    </lineage>
</organism>
<evidence type="ECO:0000259" key="3">
    <source>
        <dbReference type="PROSITE" id="PS50110"/>
    </source>
</evidence>
<dbReference type="EMBL" id="FOTS01000007">
    <property type="protein sequence ID" value="SFL50455.1"/>
    <property type="molecule type" value="Genomic_DNA"/>
</dbReference>
<dbReference type="PANTHER" id="PTHR43228:SF1">
    <property type="entry name" value="TWO-COMPONENT RESPONSE REGULATOR ARR22"/>
    <property type="match status" value="1"/>
</dbReference>
<dbReference type="PROSITE" id="PS50110">
    <property type="entry name" value="RESPONSE_REGULATORY"/>
    <property type="match status" value="1"/>
</dbReference>
<dbReference type="InterPro" id="IPR011006">
    <property type="entry name" value="CheY-like_superfamily"/>
</dbReference>
<dbReference type="Proteomes" id="UP000199520">
    <property type="component" value="Unassembled WGS sequence"/>
</dbReference>
<evidence type="ECO:0000256" key="2">
    <source>
        <dbReference type="PROSITE-ProRule" id="PRU00169"/>
    </source>
</evidence>
<dbReference type="RefSeq" id="WP_090933534.1">
    <property type="nucleotide sequence ID" value="NZ_FOTS01000007.1"/>
</dbReference>
<dbReference type="OrthoDB" id="9779069at2"/>
<dbReference type="InterPro" id="IPR028051">
    <property type="entry name" value="CheX-like_dom"/>
</dbReference>
<accession>A0A1I4I836</accession>
<evidence type="ECO:0000256" key="1">
    <source>
        <dbReference type="ARBA" id="ARBA00022500"/>
    </source>
</evidence>
<dbReference type="SUPFAM" id="SSF103039">
    <property type="entry name" value="CheC-like"/>
    <property type="match status" value="1"/>
</dbReference>
<reference evidence="5" key="1">
    <citation type="submission" date="2016-10" db="EMBL/GenBank/DDBJ databases">
        <authorList>
            <person name="Varghese N."/>
            <person name="Submissions S."/>
        </authorList>
    </citation>
    <scope>NUCLEOTIDE SEQUENCE [LARGE SCALE GENOMIC DNA]</scope>
    <source>
        <strain evidence="5">DSM 13327</strain>
    </source>
</reference>
<dbReference type="Pfam" id="PF00072">
    <property type="entry name" value="Response_reg"/>
    <property type="match status" value="1"/>
</dbReference>
<evidence type="ECO:0000313" key="5">
    <source>
        <dbReference type="Proteomes" id="UP000199520"/>
    </source>
</evidence>
<keyword evidence="1" id="KW-0145">Chemotaxis</keyword>
<name>A0A1I4I836_9FIRM</name>
<dbReference type="GO" id="GO:0006935">
    <property type="term" value="P:chemotaxis"/>
    <property type="evidence" value="ECO:0007669"/>
    <property type="project" value="UniProtKB-KW"/>
</dbReference>
<dbReference type="AlphaFoldDB" id="A0A1I4I836"/>
<dbReference type="SUPFAM" id="SSF52172">
    <property type="entry name" value="CheY-like"/>
    <property type="match status" value="1"/>
</dbReference>
<keyword evidence="2" id="KW-0597">Phosphoprotein</keyword>
<gene>
    <name evidence="4" type="ORF">SAMN04490355_100719</name>
</gene>
<dbReference type="STRING" id="1123291.SAMN04490355_100719"/>
<dbReference type="SMART" id="SM00448">
    <property type="entry name" value="REC"/>
    <property type="match status" value="1"/>
</dbReference>